<organism evidence="1 2">
    <name type="scientific">Leptolyngbya subtilissima DQ-A4</name>
    <dbReference type="NCBI Taxonomy" id="2933933"/>
    <lineage>
        <taxon>Bacteria</taxon>
        <taxon>Bacillati</taxon>
        <taxon>Cyanobacteriota</taxon>
        <taxon>Cyanophyceae</taxon>
        <taxon>Leptolyngbyales</taxon>
        <taxon>Leptolyngbyaceae</taxon>
        <taxon>Leptolyngbya group</taxon>
        <taxon>Leptolyngbya</taxon>
    </lineage>
</organism>
<sequence>MARQVRLNYIYASSTTWERFDLACDQLGWARKSLVQQCLHAFFHKHHSFYQEAAIADAAAREMDEAEYYRILRDGSEEDLQRYTLGRPGFGVTPIDSVPFNPSGTAIQRTYNVITISNYNAVLLKVARIVDTGPMVQLVSRIIEQHFEAYWEKNYLPQIERDTNCSFR</sequence>
<reference evidence="1 2" key="1">
    <citation type="submission" date="2022-04" db="EMBL/GenBank/DDBJ databases">
        <title>Positive selection, recombination, and allopatry shape intraspecific diversity of widespread and dominant cyanobacteria.</title>
        <authorList>
            <person name="Wei J."/>
            <person name="Shu W."/>
            <person name="Hu C."/>
        </authorList>
    </citation>
    <scope>NUCLEOTIDE SEQUENCE [LARGE SCALE GENOMIC DNA]</scope>
    <source>
        <strain evidence="1 2">DQ-A4</strain>
    </source>
</reference>
<name>A0ABV0KAY9_9CYAN</name>
<evidence type="ECO:0000313" key="1">
    <source>
        <dbReference type="EMBL" id="MEP0949715.1"/>
    </source>
</evidence>
<keyword evidence="2" id="KW-1185">Reference proteome</keyword>
<proteinExistence type="predicted"/>
<comment type="caution">
    <text evidence="1">The sequence shown here is derived from an EMBL/GenBank/DDBJ whole genome shotgun (WGS) entry which is preliminary data.</text>
</comment>
<evidence type="ECO:0000313" key="2">
    <source>
        <dbReference type="Proteomes" id="UP001482513"/>
    </source>
</evidence>
<evidence type="ECO:0008006" key="3">
    <source>
        <dbReference type="Google" id="ProtNLM"/>
    </source>
</evidence>
<dbReference type="Proteomes" id="UP001482513">
    <property type="component" value="Unassembled WGS sequence"/>
</dbReference>
<dbReference type="EMBL" id="JAMPKX010000014">
    <property type="protein sequence ID" value="MEP0949715.1"/>
    <property type="molecule type" value="Genomic_DNA"/>
</dbReference>
<protein>
    <recommendedName>
        <fullName evidence="3">Transposase</fullName>
    </recommendedName>
</protein>
<dbReference type="RefSeq" id="WP_190707899.1">
    <property type="nucleotide sequence ID" value="NZ_JAMPKX010000014.1"/>
</dbReference>
<gene>
    <name evidence="1" type="ORF">NC992_22750</name>
</gene>
<accession>A0ABV0KAY9</accession>